<dbReference type="InterPro" id="IPR036010">
    <property type="entry name" value="2Fe-2S_ferredoxin-like_sf"/>
</dbReference>
<dbReference type="CDD" id="cd00207">
    <property type="entry name" value="fer2"/>
    <property type="match status" value="1"/>
</dbReference>
<dbReference type="PROSITE" id="PS00197">
    <property type="entry name" value="2FE2S_FER_1"/>
    <property type="match status" value="1"/>
</dbReference>
<reference evidence="5 6" key="1">
    <citation type="submission" date="2020-02" db="EMBL/GenBank/DDBJ databases">
        <title>Broccoli isolated Pseudomonas sp.</title>
        <authorList>
            <person name="Fujikawa T."/>
            <person name="Sawada H."/>
        </authorList>
    </citation>
    <scope>NUCLEOTIDE SEQUENCE [LARGE SCALE GENOMIC DNA]</scope>
    <source>
        <strain evidence="5 6">MAFF212427</strain>
    </source>
</reference>
<dbReference type="Gene3D" id="3.10.20.30">
    <property type="match status" value="1"/>
</dbReference>
<dbReference type="GO" id="GO:0051537">
    <property type="term" value="F:2 iron, 2 sulfur cluster binding"/>
    <property type="evidence" value="ECO:0007669"/>
    <property type="project" value="InterPro"/>
</dbReference>
<dbReference type="InterPro" id="IPR017938">
    <property type="entry name" value="Riboflavin_synthase-like_b-brl"/>
</dbReference>
<dbReference type="GO" id="GO:0016491">
    <property type="term" value="F:oxidoreductase activity"/>
    <property type="evidence" value="ECO:0007669"/>
    <property type="project" value="InterPro"/>
</dbReference>
<protein>
    <submittedName>
        <fullName evidence="5">CDP-6-deoxy-delta-3,4-glucoseen reductase</fullName>
    </submittedName>
</protein>
<dbReference type="Proteomes" id="UP000482634">
    <property type="component" value="Unassembled WGS sequence"/>
</dbReference>
<dbReference type="PANTHER" id="PTHR47354">
    <property type="entry name" value="NADH OXIDOREDUCTASE HCR"/>
    <property type="match status" value="1"/>
</dbReference>
<name>A0A6B3NT96_9PSED</name>
<dbReference type="CDD" id="cd06189">
    <property type="entry name" value="flavin_oxioreductase"/>
    <property type="match status" value="1"/>
</dbReference>
<keyword evidence="1" id="KW-0411">Iron-sulfur</keyword>
<dbReference type="InterPro" id="IPR050415">
    <property type="entry name" value="MRET"/>
</dbReference>
<dbReference type="SUPFAM" id="SSF63380">
    <property type="entry name" value="Riboflavin synthase domain-like"/>
    <property type="match status" value="1"/>
</dbReference>
<dbReference type="InterPro" id="IPR001041">
    <property type="entry name" value="2Fe-2S_ferredoxin-type"/>
</dbReference>
<dbReference type="InterPro" id="IPR001433">
    <property type="entry name" value="OxRdtase_FAD/NAD-bd"/>
</dbReference>
<evidence type="ECO:0000256" key="1">
    <source>
        <dbReference type="ARBA" id="ARBA00023014"/>
    </source>
</evidence>
<gene>
    <name evidence="5" type="ORF">G3436_01035</name>
</gene>
<dbReference type="AlphaFoldDB" id="A0A6B3NT96"/>
<dbReference type="InterPro" id="IPR008333">
    <property type="entry name" value="Cbr1-like_FAD-bd_dom"/>
</dbReference>
<dbReference type="InterPro" id="IPR006058">
    <property type="entry name" value="2Fe2S_fd_BS"/>
</dbReference>
<evidence type="ECO:0000256" key="2">
    <source>
        <dbReference type="ARBA" id="ARBA00034078"/>
    </source>
</evidence>
<dbReference type="Pfam" id="PF00175">
    <property type="entry name" value="NAD_binding_1"/>
    <property type="match status" value="1"/>
</dbReference>
<feature type="domain" description="2Fe-2S ferredoxin-type" evidence="3">
    <location>
        <begin position="3"/>
        <end position="93"/>
    </location>
</feature>
<dbReference type="InterPro" id="IPR039261">
    <property type="entry name" value="FNR_nucleotide-bd"/>
</dbReference>
<evidence type="ECO:0000259" key="3">
    <source>
        <dbReference type="PROSITE" id="PS51085"/>
    </source>
</evidence>
<dbReference type="Gene3D" id="2.40.30.10">
    <property type="entry name" value="Translation factors"/>
    <property type="match status" value="1"/>
</dbReference>
<dbReference type="PANTHER" id="PTHR47354:SF5">
    <property type="entry name" value="PROTEIN RFBI"/>
    <property type="match status" value="1"/>
</dbReference>
<dbReference type="SUPFAM" id="SSF54292">
    <property type="entry name" value="2Fe-2S ferredoxin-like"/>
    <property type="match status" value="1"/>
</dbReference>
<keyword evidence="1" id="KW-0408">Iron</keyword>
<keyword evidence="1" id="KW-0479">Metal-binding</keyword>
<organism evidence="5 6">
    <name type="scientific">Pseudomonas brassicae</name>
    <dbReference type="NCBI Taxonomy" id="2708063"/>
    <lineage>
        <taxon>Bacteria</taxon>
        <taxon>Pseudomonadati</taxon>
        <taxon>Pseudomonadota</taxon>
        <taxon>Gammaproteobacteria</taxon>
        <taxon>Pseudomonadales</taxon>
        <taxon>Pseudomonadaceae</taxon>
        <taxon>Pseudomonas</taxon>
    </lineage>
</organism>
<dbReference type="InterPro" id="IPR012675">
    <property type="entry name" value="Beta-grasp_dom_sf"/>
</dbReference>
<dbReference type="PROSITE" id="PS51085">
    <property type="entry name" value="2FE2S_FER_2"/>
    <property type="match status" value="1"/>
</dbReference>
<keyword evidence="6" id="KW-1185">Reference proteome</keyword>
<dbReference type="InterPro" id="IPR017927">
    <property type="entry name" value="FAD-bd_FR_type"/>
</dbReference>
<dbReference type="Gene3D" id="3.40.50.80">
    <property type="entry name" value="Nucleotide-binding domain of ferredoxin-NADP reductase (FNR) module"/>
    <property type="match status" value="1"/>
</dbReference>
<accession>A0A6B3NT96</accession>
<dbReference type="PROSITE" id="PS51384">
    <property type="entry name" value="FAD_FR"/>
    <property type="match status" value="1"/>
</dbReference>
<comment type="cofactor">
    <cofactor evidence="2">
        <name>[2Fe-2S] cluster</name>
        <dbReference type="ChEBI" id="CHEBI:190135"/>
    </cofactor>
</comment>
<dbReference type="PRINTS" id="PR00410">
    <property type="entry name" value="PHEHYDRXLASE"/>
</dbReference>
<dbReference type="PRINTS" id="PR00371">
    <property type="entry name" value="FPNCR"/>
</dbReference>
<dbReference type="InterPro" id="IPR001709">
    <property type="entry name" value="Flavoprot_Pyr_Nucl_cyt_Rdtase"/>
</dbReference>
<evidence type="ECO:0000259" key="4">
    <source>
        <dbReference type="PROSITE" id="PS51384"/>
    </source>
</evidence>
<feature type="domain" description="FAD-binding FR-type" evidence="4">
    <location>
        <begin position="100"/>
        <end position="200"/>
    </location>
</feature>
<comment type="caution">
    <text evidence="5">The sequence shown here is derived from an EMBL/GenBank/DDBJ whole genome shotgun (WGS) entry which is preliminary data.</text>
</comment>
<dbReference type="Pfam" id="PF00970">
    <property type="entry name" value="FAD_binding_6"/>
    <property type="match status" value="1"/>
</dbReference>
<evidence type="ECO:0000313" key="6">
    <source>
        <dbReference type="Proteomes" id="UP000482634"/>
    </source>
</evidence>
<dbReference type="SUPFAM" id="SSF52343">
    <property type="entry name" value="Ferredoxin reductase-like, C-terminal NADP-linked domain"/>
    <property type="match status" value="1"/>
</dbReference>
<dbReference type="Pfam" id="PF00111">
    <property type="entry name" value="Fer2"/>
    <property type="match status" value="1"/>
</dbReference>
<sequence length="338" mass="37414">MSFQLQILPVGLSCPLTAQQTVLDGALADGLMLKHSCRTGTCGSCKGQVLSGEVEHGDSPLEVLSHAERAQGLALFCCARARSDLVIEAPEVTALRGVSIQQMGVRVASIDKVSHDVAVLRLMLAPGASFAYFPGQYVQVLLKDGSRRSYSMATRAAHDNQLELHIRHMPGGVFSGHVFNALQPKAILRLEGPFGSFYLRDSKRPMIFLASGTGFAPIQALLEQLREQGDNRRPVYLYWGGRRREDLYRHEQLLAWQAQLPWLRYTPVLSEPGEACDWQGATGFVHRQVLQDFHSLKDFEVYACGAPIVVDSARRDFVQDRALRPTTSLPMRLSDAVQ</sequence>
<evidence type="ECO:0000313" key="5">
    <source>
        <dbReference type="EMBL" id="NER62747.1"/>
    </source>
</evidence>
<dbReference type="RefSeq" id="WP_163940465.1">
    <property type="nucleotide sequence ID" value="NZ_JAAHBU010000010.1"/>
</dbReference>
<dbReference type="EMBL" id="JAAHBU010000010">
    <property type="protein sequence ID" value="NER62747.1"/>
    <property type="molecule type" value="Genomic_DNA"/>
</dbReference>
<proteinExistence type="predicted"/>